<reference evidence="3" key="1">
    <citation type="journal article" date="2013" name="Stand. Genomic Sci.">
        <title>Complete genome sequence of Desulfocapsa sulfexigens, a marine deltaproteobacterium specialized in disproportionating inorganic sulfur compounds.</title>
        <authorList>
            <person name="Finster K.W."/>
            <person name="Kjeldsen K.U."/>
            <person name="Kube M."/>
            <person name="Reinhardt R."/>
            <person name="Mussmann M."/>
            <person name="Amann R."/>
            <person name="Schreiber L."/>
        </authorList>
    </citation>
    <scope>NUCLEOTIDE SEQUENCE [LARGE SCALE GENOMIC DNA]</scope>
    <source>
        <strain evidence="3">DSM 10523 / SB164P1</strain>
    </source>
</reference>
<dbReference type="Pfam" id="PF13787">
    <property type="entry name" value="HXXEE"/>
    <property type="match status" value="1"/>
</dbReference>
<dbReference type="HOGENOM" id="CLU_1445517_0_0_7"/>
<name>M1P341_DESSD</name>
<keyword evidence="1" id="KW-1133">Transmembrane helix</keyword>
<dbReference type="AlphaFoldDB" id="M1P341"/>
<evidence type="ECO:0000313" key="2">
    <source>
        <dbReference type="EMBL" id="AGF77888.1"/>
    </source>
</evidence>
<sequence>MIQQLAKNQNWAKITPVFGVLSTIWLLWFFKPTDVLFWAYVNIPLYFFHQTEEHFWPGGFKNYINRVINKLPEGQETLTDIKIFWVNILLVWFAFSFFGVLSLVNIGFGLLIIVFSILNCLTHIFQGISHKQWNPGLVMASLQFLISIYAAYFVTVNGLSDPVIWWIATVVFSVFVHGMLFRFVLKK</sequence>
<organism evidence="2 3">
    <name type="scientific">Desulfocapsa sulfexigens (strain DSM 10523 / SB164P1)</name>
    <dbReference type="NCBI Taxonomy" id="1167006"/>
    <lineage>
        <taxon>Bacteria</taxon>
        <taxon>Pseudomonadati</taxon>
        <taxon>Thermodesulfobacteriota</taxon>
        <taxon>Desulfobulbia</taxon>
        <taxon>Desulfobulbales</taxon>
        <taxon>Desulfocapsaceae</taxon>
        <taxon>Desulfocapsa</taxon>
    </lineage>
</organism>
<feature type="transmembrane region" description="Helical" evidence="1">
    <location>
        <begin position="164"/>
        <end position="185"/>
    </location>
</feature>
<accession>M1P341</accession>
<keyword evidence="3" id="KW-1185">Reference proteome</keyword>
<evidence type="ECO:0000256" key="1">
    <source>
        <dbReference type="SAM" id="Phobius"/>
    </source>
</evidence>
<feature type="transmembrane region" description="Helical" evidence="1">
    <location>
        <begin position="88"/>
        <end position="121"/>
    </location>
</feature>
<evidence type="ECO:0000313" key="3">
    <source>
        <dbReference type="Proteomes" id="UP000011721"/>
    </source>
</evidence>
<dbReference type="InterPro" id="IPR025671">
    <property type="entry name" value="HXXEE"/>
</dbReference>
<dbReference type="STRING" id="1167006.UWK_01327"/>
<keyword evidence="1" id="KW-0812">Transmembrane</keyword>
<feature type="transmembrane region" description="Helical" evidence="1">
    <location>
        <begin position="133"/>
        <end position="152"/>
    </location>
</feature>
<dbReference type="PATRIC" id="fig|1167006.5.peg.1461"/>
<protein>
    <recommendedName>
        <fullName evidence="4">HXXEE domain-containing protein</fullName>
    </recommendedName>
</protein>
<feature type="transmembrane region" description="Helical" evidence="1">
    <location>
        <begin position="12"/>
        <end position="30"/>
    </location>
</feature>
<dbReference type="RefSeq" id="WP_015403580.1">
    <property type="nucleotide sequence ID" value="NC_020304.1"/>
</dbReference>
<keyword evidence="1" id="KW-0472">Membrane</keyword>
<dbReference type="OrthoDB" id="5604279at2"/>
<proteinExistence type="predicted"/>
<dbReference type="Proteomes" id="UP000011721">
    <property type="component" value="Chromosome"/>
</dbReference>
<gene>
    <name evidence="2" type="ordered locus">UWK_01327</name>
</gene>
<dbReference type="eggNOG" id="ENOG5033P23">
    <property type="taxonomic scope" value="Bacteria"/>
</dbReference>
<dbReference type="EMBL" id="CP003985">
    <property type="protein sequence ID" value="AGF77888.1"/>
    <property type="molecule type" value="Genomic_DNA"/>
</dbReference>
<evidence type="ECO:0008006" key="4">
    <source>
        <dbReference type="Google" id="ProtNLM"/>
    </source>
</evidence>
<dbReference type="KEGG" id="dsf:UWK_01327"/>